<dbReference type="AlphaFoldDB" id="A0A699IQV9"/>
<dbReference type="EMBL" id="BKCJ010302249">
    <property type="protein sequence ID" value="GEZ62588.1"/>
    <property type="molecule type" value="Genomic_DNA"/>
</dbReference>
<organism evidence="1">
    <name type="scientific">Tanacetum cinerariifolium</name>
    <name type="common">Dalmatian daisy</name>
    <name type="synonym">Chrysanthemum cinerariifolium</name>
    <dbReference type="NCBI Taxonomy" id="118510"/>
    <lineage>
        <taxon>Eukaryota</taxon>
        <taxon>Viridiplantae</taxon>
        <taxon>Streptophyta</taxon>
        <taxon>Embryophyta</taxon>
        <taxon>Tracheophyta</taxon>
        <taxon>Spermatophyta</taxon>
        <taxon>Magnoliopsida</taxon>
        <taxon>eudicotyledons</taxon>
        <taxon>Gunneridae</taxon>
        <taxon>Pentapetalae</taxon>
        <taxon>asterids</taxon>
        <taxon>campanulids</taxon>
        <taxon>Asterales</taxon>
        <taxon>Asteraceae</taxon>
        <taxon>Asteroideae</taxon>
        <taxon>Anthemideae</taxon>
        <taxon>Anthemidinae</taxon>
        <taxon>Tanacetum</taxon>
    </lineage>
</organism>
<comment type="caution">
    <text evidence="1">The sequence shown here is derived from an EMBL/GenBank/DDBJ whole genome shotgun (WGS) entry which is preliminary data.</text>
</comment>
<feature type="non-terminal residue" evidence="1">
    <location>
        <position position="1"/>
    </location>
</feature>
<sequence>EEGDDFGVDVLHFHTYLTDILGFLEKLEWWLEQDIDDEEEDKEAKGGSEV</sequence>
<gene>
    <name evidence="1" type="ORF">Tci_534561</name>
</gene>
<proteinExistence type="predicted"/>
<evidence type="ECO:0000313" key="1">
    <source>
        <dbReference type="EMBL" id="GEZ62588.1"/>
    </source>
</evidence>
<name>A0A699IQV9_TANCI</name>
<accession>A0A699IQV9</accession>
<reference evidence="1" key="1">
    <citation type="journal article" date="2019" name="Sci. Rep.">
        <title>Draft genome of Tanacetum cinerariifolium, the natural source of mosquito coil.</title>
        <authorList>
            <person name="Yamashiro T."/>
            <person name="Shiraishi A."/>
            <person name="Satake H."/>
            <person name="Nakayama K."/>
        </authorList>
    </citation>
    <scope>NUCLEOTIDE SEQUENCE</scope>
</reference>
<protein>
    <submittedName>
        <fullName evidence="1">Uncharacterized protein</fullName>
    </submittedName>
</protein>